<dbReference type="CDD" id="cd17327">
    <property type="entry name" value="MFS_FEN2_like"/>
    <property type="match status" value="1"/>
</dbReference>
<keyword evidence="2" id="KW-0813">Transport</keyword>
<evidence type="ECO:0000256" key="6">
    <source>
        <dbReference type="ARBA" id="ARBA00037968"/>
    </source>
</evidence>
<feature type="region of interest" description="Disordered" evidence="7">
    <location>
        <begin position="585"/>
        <end position="646"/>
    </location>
</feature>
<feature type="transmembrane region" description="Helical" evidence="8">
    <location>
        <begin position="407"/>
        <end position="428"/>
    </location>
</feature>
<keyword evidence="10" id="KW-1185">Reference proteome</keyword>
<reference evidence="10 11" key="1">
    <citation type="journal article" date="2019" name="Mol. Biol. Evol.">
        <title>Blast fungal genomes show frequent chromosomal changes, gene gains and losses, and effector gene turnover.</title>
        <authorList>
            <person name="Gomez Luciano L.B."/>
            <person name="Jason Tsai I."/>
            <person name="Chuma I."/>
            <person name="Tosa Y."/>
            <person name="Chen Y.H."/>
            <person name="Li J.Y."/>
            <person name="Li M.Y."/>
            <person name="Jade Lu M.Y."/>
            <person name="Nakayashiki H."/>
            <person name="Li W.H."/>
        </authorList>
    </citation>
    <scope>NUCLEOTIDE SEQUENCE [LARGE SCALE GENOMIC DNA]</scope>
    <source>
        <strain evidence="10 11">NI907</strain>
    </source>
</reference>
<evidence type="ECO:0000259" key="9">
    <source>
        <dbReference type="PROSITE" id="PS50850"/>
    </source>
</evidence>
<dbReference type="InterPro" id="IPR011701">
    <property type="entry name" value="MFS"/>
</dbReference>
<name>A0A6P8APC8_PYRGI</name>
<feature type="transmembrane region" description="Helical" evidence="8">
    <location>
        <begin position="316"/>
        <end position="339"/>
    </location>
</feature>
<feature type="transmembrane region" description="Helical" evidence="8">
    <location>
        <begin position="94"/>
        <end position="112"/>
    </location>
</feature>
<dbReference type="InterPro" id="IPR036259">
    <property type="entry name" value="MFS_trans_sf"/>
</dbReference>
<feature type="transmembrane region" description="Helical" evidence="8">
    <location>
        <begin position="345"/>
        <end position="364"/>
    </location>
</feature>
<evidence type="ECO:0000313" key="10">
    <source>
        <dbReference type="Proteomes" id="UP000515153"/>
    </source>
</evidence>
<dbReference type="GeneID" id="41966194"/>
<feature type="transmembrane region" description="Helical" evidence="8">
    <location>
        <begin position="182"/>
        <end position="201"/>
    </location>
</feature>
<accession>A0A6P8APC8</accession>
<organism evidence="10 11">
    <name type="scientific">Pyricularia grisea</name>
    <name type="common">Crabgrass-specific blast fungus</name>
    <name type="synonym">Magnaporthe grisea</name>
    <dbReference type="NCBI Taxonomy" id="148305"/>
    <lineage>
        <taxon>Eukaryota</taxon>
        <taxon>Fungi</taxon>
        <taxon>Dikarya</taxon>
        <taxon>Ascomycota</taxon>
        <taxon>Pezizomycotina</taxon>
        <taxon>Sordariomycetes</taxon>
        <taxon>Sordariomycetidae</taxon>
        <taxon>Magnaporthales</taxon>
        <taxon>Pyriculariaceae</taxon>
        <taxon>Pyricularia</taxon>
    </lineage>
</organism>
<evidence type="ECO:0000256" key="4">
    <source>
        <dbReference type="ARBA" id="ARBA00022989"/>
    </source>
</evidence>
<sequence>MSEKEQTIVDPKYDGGNGNVSDGDAALQFLNNGTATVMTEADEKRLLRKIDRTIMPLMFACYFLQYLDKTLINYANVMGLQKDTGINTDQYSQLALIFYVSYLIFEFPTGYLMQRLPTSKYLGFNVCAWGMMVACTAAANNWAGLVTLRVLLGCFEAVVAPSLILITTMWYRKSEQPPRVGLWYVGTGIGKMVGALTSFGFQHYTGNVMRSWQIMFLVFGLITVAVGILVVFFMPDSPMKSRLTEEEKFWAIERLRGNKTGVENKHLKMYQVVECFRDPQTFLLVLIVLSSNIPNGFISSYQASVIQSFGFTSKQAALLSIPSGAVACFATITGTWFAGRFNLRGPFILATLGMGFLGSNLMAFLPEDGYVAGKMIGNYSANFIGSSLPLMYSYAGANYAGHTKKVTMNAIVLISFCVGNIIGPLTFRDQDKPRFIPAKIAMVVSTAFAALLTVVLMLYYMWENKKRDQKYAHEAHRENSEFFDLTDRENHEFRSSLICSLSTHLFLTYLPDLFIESPSLAMDVSSHTGSVAADVSNSSGLAPPKKQTKLAAILNRISPSKKIYPANTQQASASVESVDTIDELKEQQETDQSAGKSPSHPTHTLLAEKDRVAAPRRTRKTGMDKLSAGLGGWVPERPNGSGVGPY</sequence>
<gene>
    <name evidence="11" type="ORF">PgNI_11319</name>
</gene>
<feature type="transmembrane region" description="Helical" evidence="8">
    <location>
        <begin position="376"/>
        <end position="395"/>
    </location>
</feature>
<evidence type="ECO:0000256" key="8">
    <source>
        <dbReference type="SAM" id="Phobius"/>
    </source>
</evidence>
<keyword evidence="4 8" id="KW-1133">Transmembrane helix</keyword>
<dbReference type="GO" id="GO:0022857">
    <property type="term" value="F:transmembrane transporter activity"/>
    <property type="evidence" value="ECO:0007669"/>
    <property type="project" value="InterPro"/>
</dbReference>
<proteinExistence type="inferred from homology"/>
<dbReference type="Proteomes" id="UP000515153">
    <property type="component" value="Chromosome VI"/>
</dbReference>
<evidence type="ECO:0000256" key="7">
    <source>
        <dbReference type="SAM" id="MobiDB-lite"/>
    </source>
</evidence>
<feature type="compositionally biased region" description="Polar residues" evidence="7">
    <location>
        <begin position="590"/>
        <end position="602"/>
    </location>
</feature>
<feature type="domain" description="Major facilitator superfamily (MFS) profile" evidence="9">
    <location>
        <begin position="54"/>
        <end position="465"/>
    </location>
</feature>
<evidence type="ECO:0000256" key="5">
    <source>
        <dbReference type="ARBA" id="ARBA00023136"/>
    </source>
</evidence>
<dbReference type="AlphaFoldDB" id="A0A6P8APC8"/>
<feature type="transmembrane region" description="Helical" evidence="8">
    <location>
        <begin position="213"/>
        <end position="234"/>
    </location>
</feature>
<dbReference type="PROSITE" id="PS50850">
    <property type="entry name" value="MFS"/>
    <property type="match status" value="1"/>
</dbReference>
<evidence type="ECO:0000256" key="3">
    <source>
        <dbReference type="ARBA" id="ARBA00022692"/>
    </source>
</evidence>
<evidence type="ECO:0000256" key="2">
    <source>
        <dbReference type="ARBA" id="ARBA00022448"/>
    </source>
</evidence>
<feature type="transmembrane region" description="Helical" evidence="8">
    <location>
        <begin position="54"/>
        <end position="74"/>
    </location>
</feature>
<dbReference type="SUPFAM" id="SSF103473">
    <property type="entry name" value="MFS general substrate transporter"/>
    <property type="match status" value="1"/>
</dbReference>
<protein>
    <recommendedName>
        <fullName evidence="9">Major facilitator superfamily (MFS) profile domain-containing protein</fullName>
    </recommendedName>
</protein>
<evidence type="ECO:0000313" key="11">
    <source>
        <dbReference type="RefSeq" id="XP_030976745.1"/>
    </source>
</evidence>
<feature type="transmembrane region" description="Helical" evidence="8">
    <location>
        <begin position="124"/>
        <end position="144"/>
    </location>
</feature>
<dbReference type="RefSeq" id="XP_030976745.1">
    <property type="nucleotide sequence ID" value="XM_031131289.1"/>
</dbReference>
<feature type="transmembrane region" description="Helical" evidence="8">
    <location>
        <begin position="440"/>
        <end position="462"/>
    </location>
</feature>
<evidence type="ECO:0000256" key="1">
    <source>
        <dbReference type="ARBA" id="ARBA00004141"/>
    </source>
</evidence>
<comment type="subcellular location">
    <subcellularLocation>
        <location evidence="1">Membrane</location>
        <topology evidence="1">Multi-pass membrane protein</topology>
    </subcellularLocation>
</comment>
<reference evidence="11" key="2">
    <citation type="submission" date="2019-10" db="EMBL/GenBank/DDBJ databases">
        <authorList>
            <consortium name="NCBI Genome Project"/>
        </authorList>
    </citation>
    <scope>NUCLEOTIDE SEQUENCE</scope>
    <source>
        <strain evidence="11">NI907</strain>
    </source>
</reference>
<dbReference type="PANTHER" id="PTHR43791:SF40">
    <property type="entry name" value="THIAMINE PATHWAY TRANSPORTER THI73"/>
    <property type="match status" value="1"/>
</dbReference>
<dbReference type="GO" id="GO:0016020">
    <property type="term" value="C:membrane"/>
    <property type="evidence" value="ECO:0007669"/>
    <property type="project" value="UniProtKB-SubCell"/>
</dbReference>
<comment type="similarity">
    <text evidence="6">Belongs to the major facilitator superfamily. Allantoate permease family.</text>
</comment>
<keyword evidence="5 8" id="KW-0472">Membrane</keyword>
<dbReference type="FunFam" id="1.20.1250.20:FF:000064">
    <property type="entry name" value="MFS allantoate transporter"/>
    <property type="match status" value="1"/>
</dbReference>
<reference evidence="11" key="3">
    <citation type="submission" date="2025-08" db="UniProtKB">
        <authorList>
            <consortium name="RefSeq"/>
        </authorList>
    </citation>
    <scope>IDENTIFICATION</scope>
    <source>
        <strain evidence="11">NI907</strain>
    </source>
</reference>
<dbReference type="Pfam" id="PF07690">
    <property type="entry name" value="MFS_1"/>
    <property type="match status" value="1"/>
</dbReference>
<dbReference type="KEGG" id="pgri:PgNI_11319"/>
<dbReference type="Gene3D" id="1.20.1250.20">
    <property type="entry name" value="MFS general substrate transporter like domains"/>
    <property type="match status" value="2"/>
</dbReference>
<dbReference type="PANTHER" id="PTHR43791">
    <property type="entry name" value="PERMEASE-RELATED"/>
    <property type="match status" value="1"/>
</dbReference>
<feature type="transmembrane region" description="Helical" evidence="8">
    <location>
        <begin position="150"/>
        <end position="170"/>
    </location>
</feature>
<keyword evidence="3 8" id="KW-0812">Transmembrane</keyword>
<dbReference type="InterPro" id="IPR020846">
    <property type="entry name" value="MFS_dom"/>
</dbReference>